<protein>
    <submittedName>
        <fullName evidence="2">Uncharacterized protein</fullName>
    </submittedName>
</protein>
<keyword evidence="3" id="KW-1185">Reference proteome</keyword>
<sequence length="408" mass="46680">MKEVASAWNRQSVGGTEEREDHMERFVREKQELVADFVSLCMGFVFVKWTKEVNSDLALLLAVPLDGFPKTHPFCTVRENMRRLFTMYTSQNPKIGKPRAEDKKGWGRFTTSLSRTKESIEVFTSSDPGFGPQSHIYADYFPSIESYLHKVTAYFEIVQHLQMTACSPECQDFLKRPFSLYALPEMNITARNAPYTAQDWERVLEKAANTTPERYELDLDVVSKDTEFMAREPVPRDVPVHCELKLVLEAMQRPQTVYTYIGMSKLSCSGCHLFLRVLNDVYGTKFWTRGCQKKAQYPWQFPPGLWFGGRVTDQTYRLVAQAWTRRYHGYRPRRAHFRSYSAPSVPSVVTKDTPVPSSKSTTNKGNEGEGHRCSRSLARSASSRLRRVSSLLGAQRHLPTGAEKLPSS</sequence>
<dbReference type="OrthoDB" id="4506255at2759"/>
<dbReference type="Proteomes" id="UP000184300">
    <property type="component" value="Unassembled WGS sequence"/>
</dbReference>
<dbReference type="AlphaFoldDB" id="A0A1L9VYH9"/>
<accession>A0A1L9VYH9</accession>
<name>A0A1L9VYH9_ASPGL</name>
<reference evidence="3" key="1">
    <citation type="journal article" date="2017" name="Genome Biol.">
        <title>Comparative genomics reveals high biological diversity and specific adaptations in the industrially and medically important fungal genus Aspergillus.</title>
        <authorList>
            <person name="de Vries R.P."/>
            <person name="Riley R."/>
            <person name="Wiebenga A."/>
            <person name="Aguilar-Osorio G."/>
            <person name="Amillis S."/>
            <person name="Uchima C.A."/>
            <person name="Anderluh G."/>
            <person name="Asadollahi M."/>
            <person name="Askin M."/>
            <person name="Barry K."/>
            <person name="Battaglia E."/>
            <person name="Bayram O."/>
            <person name="Benocci T."/>
            <person name="Braus-Stromeyer S.A."/>
            <person name="Caldana C."/>
            <person name="Canovas D."/>
            <person name="Cerqueira G.C."/>
            <person name="Chen F."/>
            <person name="Chen W."/>
            <person name="Choi C."/>
            <person name="Clum A."/>
            <person name="Dos Santos R.A."/>
            <person name="Damasio A.R."/>
            <person name="Diallinas G."/>
            <person name="Emri T."/>
            <person name="Fekete E."/>
            <person name="Flipphi M."/>
            <person name="Freyberg S."/>
            <person name="Gallo A."/>
            <person name="Gournas C."/>
            <person name="Habgood R."/>
            <person name="Hainaut M."/>
            <person name="Harispe M.L."/>
            <person name="Henrissat B."/>
            <person name="Hilden K.S."/>
            <person name="Hope R."/>
            <person name="Hossain A."/>
            <person name="Karabika E."/>
            <person name="Karaffa L."/>
            <person name="Karanyi Z."/>
            <person name="Krasevec N."/>
            <person name="Kuo A."/>
            <person name="Kusch H."/>
            <person name="LaButti K."/>
            <person name="Lagendijk E.L."/>
            <person name="Lapidus A."/>
            <person name="Levasseur A."/>
            <person name="Lindquist E."/>
            <person name="Lipzen A."/>
            <person name="Logrieco A.F."/>
            <person name="MacCabe A."/>
            <person name="Maekelae M.R."/>
            <person name="Malavazi I."/>
            <person name="Melin P."/>
            <person name="Meyer V."/>
            <person name="Mielnichuk N."/>
            <person name="Miskei M."/>
            <person name="Molnar A.P."/>
            <person name="Mule G."/>
            <person name="Ngan C.Y."/>
            <person name="Orejas M."/>
            <person name="Orosz E."/>
            <person name="Ouedraogo J.P."/>
            <person name="Overkamp K.M."/>
            <person name="Park H.-S."/>
            <person name="Perrone G."/>
            <person name="Piumi F."/>
            <person name="Punt P.J."/>
            <person name="Ram A.F."/>
            <person name="Ramon A."/>
            <person name="Rauscher S."/>
            <person name="Record E."/>
            <person name="Riano-Pachon D.M."/>
            <person name="Robert V."/>
            <person name="Roehrig J."/>
            <person name="Ruller R."/>
            <person name="Salamov A."/>
            <person name="Salih N.S."/>
            <person name="Samson R.A."/>
            <person name="Sandor E."/>
            <person name="Sanguinetti M."/>
            <person name="Schuetze T."/>
            <person name="Sepcic K."/>
            <person name="Shelest E."/>
            <person name="Sherlock G."/>
            <person name="Sophianopoulou V."/>
            <person name="Squina F.M."/>
            <person name="Sun H."/>
            <person name="Susca A."/>
            <person name="Todd R.B."/>
            <person name="Tsang A."/>
            <person name="Unkles S.E."/>
            <person name="van de Wiele N."/>
            <person name="van Rossen-Uffink D."/>
            <person name="Oliveira J.V."/>
            <person name="Vesth T.C."/>
            <person name="Visser J."/>
            <person name="Yu J.-H."/>
            <person name="Zhou M."/>
            <person name="Andersen M.R."/>
            <person name="Archer D.B."/>
            <person name="Baker S.E."/>
            <person name="Benoit I."/>
            <person name="Brakhage A.A."/>
            <person name="Braus G.H."/>
            <person name="Fischer R."/>
            <person name="Frisvad J.C."/>
            <person name="Goldman G.H."/>
            <person name="Houbraken J."/>
            <person name="Oakley B."/>
            <person name="Pocsi I."/>
            <person name="Scazzocchio C."/>
            <person name="Seiboth B."/>
            <person name="vanKuyk P.A."/>
            <person name="Wortman J."/>
            <person name="Dyer P.S."/>
            <person name="Grigoriev I.V."/>
        </authorList>
    </citation>
    <scope>NUCLEOTIDE SEQUENCE [LARGE SCALE GENOMIC DNA]</scope>
    <source>
        <strain evidence="3">CBS 516.65</strain>
    </source>
</reference>
<dbReference type="STRING" id="1160497.A0A1L9VYH9"/>
<dbReference type="VEuPathDB" id="FungiDB:ASPGLDRAFT_185838"/>
<gene>
    <name evidence="2" type="ORF">ASPGLDRAFT_185838</name>
</gene>
<feature type="compositionally biased region" description="Low complexity" evidence="1">
    <location>
        <begin position="375"/>
        <end position="392"/>
    </location>
</feature>
<feature type="region of interest" description="Disordered" evidence="1">
    <location>
        <begin position="344"/>
        <end position="408"/>
    </location>
</feature>
<evidence type="ECO:0000313" key="3">
    <source>
        <dbReference type="Proteomes" id="UP000184300"/>
    </source>
</evidence>
<proteinExistence type="predicted"/>
<dbReference type="InterPro" id="IPR027796">
    <property type="entry name" value="OTT_1508_deam-like"/>
</dbReference>
<evidence type="ECO:0000256" key="1">
    <source>
        <dbReference type="SAM" id="MobiDB-lite"/>
    </source>
</evidence>
<organism evidence="2 3">
    <name type="scientific">Aspergillus glaucus CBS 516.65</name>
    <dbReference type="NCBI Taxonomy" id="1160497"/>
    <lineage>
        <taxon>Eukaryota</taxon>
        <taxon>Fungi</taxon>
        <taxon>Dikarya</taxon>
        <taxon>Ascomycota</taxon>
        <taxon>Pezizomycotina</taxon>
        <taxon>Eurotiomycetes</taxon>
        <taxon>Eurotiomycetidae</taxon>
        <taxon>Eurotiales</taxon>
        <taxon>Aspergillaceae</taxon>
        <taxon>Aspergillus</taxon>
        <taxon>Aspergillus subgen. Aspergillus</taxon>
    </lineage>
</organism>
<dbReference type="EMBL" id="KV878888">
    <property type="protein sequence ID" value="OJJ88983.1"/>
    <property type="molecule type" value="Genomic_DNA"/>
</dbReference>
<feature type="region of interest" description="Disordered" evidence="1">
    <location>
        <begin position="1"/>
        <end position="21"/>
    </location>
</feature>
<evidence type="ECO:0000313" key="2">
    <source>
        <dbReference type="EMBL" id="OJJ88983.1"/>
    </source>
</evidence>
<dbReference type="Pfam" id="PF14441">
    <property type="entry name" value="OTT_1508_deam"/>
    <property type="match status" value="1"/>
</dbReference>
<dbReference type="GeneID" id="34459303"/>
<feature type="compositionally biased region" description="Polar residues" evidence="1">
    <location>
        <begin position="355"/>
        <end position="365"/>
    </location>
</feature>
<dbReference type="RefSeq" id="XP_022405645.1">
    <property type="nucleotide sequence ID" value="XM_022543042.1"/>
</dbReference>